<feature type="chain" id="PRO_5042007589" evidence="1">
    <location>
        <begin position="20"/>
        <end position="87"/>
    </location>
</feature>
<gene>
    <name evidence="2" type="ORF">B0H16DRAFT_1730041</name>
</gene>
<comment type="caution">
    <text evidence="2">The sequence shown here is derived from an EMBL/GenBank/DDBJ whole genome shotgun (WGS) entry which is preliminary data.</text>
</comment>
<protein>
    <submittedName>
        <fullName evidence="2">Uncharacterized protein</fullName>
    </submittedName>
</protein>
<name>A0AAD7IBG5_9AGAR</name>
<accession>A0AAD7IBG5</accession>
<evidence type="ECO:0000313" key="3">
    <source>
        <dbReference type="Proteomes" id="UP001215598"/>
    </source>
</evidence>
<sequence length="87" mass="9650">MAPIMFVVIFSLYILQALAGKSVVLVFAPITDVRAAPLHRRTFTCSAISRVIGGDILTVRDVLAEIPYGRRRQWPVAWSLSMVSYAV</sequence>
<dbReference type="EMBL" id="JARKIB010000113">
    <property type="protein sequence ID" value="KAJ7738150.1"/>
    <property type="molecule type" value="Genomic_DNA"/>
</dbReference>
<evidence type="ECO:0000256" key="1">
    <source>
        <dbReference type="SAM" id="SignalP"/>
    </source>
</evidence>
<keyword evidence="3" id="KW-1185">Reference proteome</keyword>
<evidence type="ECO:0000313" key="2">
    <source>
        <dbReference type="EMBL" id="KAJ7738150.1"/>
    </source>
</evidence>
<feature type="signal peptide" evidence="1">
    <location>
        <begin position="1"/>
        <end position="19"/>
    </location>
</feature>
<organism evidence="2 3">
    <name type="scientific">Mycena metata</name>
    <dbReference type="NCBI Taxonomy" id="1033252"/>
    <lineage>
        <taxon>Eukaryota</taxon>
        <taxon>Fungi</taxon>
        <taxon>Dikarya</taxon>
        <taxon>Basidiomycota</taxon>
        <taxon>Agaricomycotina</taxon>
        <taxon>Agaricomycetes</taxon>
        <taxon>Agaricomycetidae</taxon>
        <taxon>Agaricales</taxon>
        <taxon>Marasmiineae</taxon>
        <taxon>Mycenaceae</taxon>
        <taxon>Mycena</taxon>
    </lineage>
</organism>
<proteinExistence type="predicted"/>
<dbReference type="Proteomes" id="UP001215598">
    <property type="component" value="Unassembled WGS sequence"/>
</dbReference>
<reference evidence="2" key="1">
    <citation type="submission" date="2023-03" db="EMBL/GenBank/DDBJ databases">
        <title>Massive genome expansion in bonnet fungi (Mycena s.s.) driven by repeated elements and novel gene families across ecological guilds.</title>
        <authorList>
            <consortium name="Lawrence Berkeley National Laboratory"/>
            <person name="Harder C.B."/>
            <person name="Miyauchi S."/>
            <person name="Viragh M."/>
            <person name="Kuo A."/>
            <person name="Thoen E."/>
            <person name="Andreopoulos B."/>
            <person name="Lu D."/>
            <person name="Skrede I."/>
            <person name="Drula E."/>
            <person name="Henrissat B."/>
            <person name="Morin E."/>
            <person name="Kohler A."/>
            <person name="Barry K."/>
            <person name="LaButti K."/>
            <person name="Morin E."/>
            <person name="Salamov A."/>
            <person name="Lipzen A."/>
            <person name="Mereny Z."/>
            <person name="Hegedus B."/>
            <person name="Baldrian P."/>
            <person name="Stursova M."/>
            <person name="Weitz H."/>
            <person name="Taylor A."/>
            <person name="Grigoriev I.V."/>
            <person name="Nagy L.G."/>
            <person name="Martin F."/>
            <person name="Kauserud H."/>
        </authorList>
    </citation>
    <scope>NUCLEOTIDE SEQUENCE</scope>
    <source>
        <strain evidence="2">CBHHK182m</strain>
    </source>
</reference>
<dbReference type="AlphaFoldDB" id="A0AAD7IBG5"/>
<keyword evidence="1" id="KW-0732">Signal</keyword>